<keyword evidence="9" id="KW-0119">Carbohydrate metabolism</keyword>
<evidence type="ECO:0000256" key="11">
    <source>
        <dbReference type="ARBA" id="ARBA00023326"/>
    </source>
</evidence>
<dbReference type="Gene3D" id="3.30.60.10">
    <property type="entry name" value="Endochitinase-like"/>
    <property type="match status" value="1"/>
</dbReference>
<dbReference type="GO" id="GO:0000272">
    <property type="term" value="P:polysaccharide catabolic process"/>
    <property type="evidence" value="ECO:0007669"/>
    <property type="project" value="UniProtKB-KW"/>
</dbReference>
<keyword evidence="18" id="KW-1185">Reference proteome</keyword>
<dbReference type="InterPro" id="IPR018371">
    <property type="entry name" value="Chitin-binding_1_CS"/>
</dbReference>
<dbReference type="GO" id="GO:0006032">
    <property type="term" value="P:chitin catabolic process"/>
    <property type="evidence" value="ECO:0007669"/>
    <property type="project" value="UniProtKB-KW"/>
</dbReference>
<dbReference type="AlphaFoldDB" id="A0AAN6RS31"/>
<keyword evidence="6 12" id="KW-0147">Chitin-binding</keyword>
<dbReference type="SUPFAM" id="SSF54556">
    <property type="entry name" value="Chitinase insertion domain"/>
    <property type="match status" value="1"/>
</dbReference>
<evidence type="ECO:0000256" key="10">
    <source>
        <dbReference type="ARBA" id="ARBA00023295"/>
    </source>
</evidence>
<evidence type="ECO:0000256" key="3">
    <source>
        <dbReference type="ARBA" id="ARBA00008682"/>
    </source>
</evidence>
<proteinExistence type="inferred from homology"/>
<dbReference type="InterPro" id="IPR001002">
    <property type="entry name" value="Chitin-bd_1"/>
</dbReference>
<dbReference type="GO" id="GO:0008061">
    <property type="term" value="F:chitin binding"/>
    <property type="evidence" value="ECO:0007669"/>
    <property type="project" value="UniProtKB-UniRule"/>
</dbReference>
<evidence type="ECO:0000259" key="16">
    <source>
        <dbReference type="PROSITE" id="PS51910"/>
    </source>
</evidence>
<keyword evidence="12" id="KW-1015">Disulfide bond</keyword>
<feature type="chain" id="PRO_5043001588" description="chitinase" evidence="14">
    <location>
        <begin position="35"/>
        <end position="1128"/>
    </location>
</feature>
<gene>
    <name evidence="17" type="ORF">C8A05DRAFT_16453</name>
</gene>
<comment type="catalytic activity">
    <reaction evidence="1">
        <text>Random endo-hydrolysis of N-acetyl-beta-D-glucosaminide (1-&gt;4)-beta-linkages in chitin and chitodextrins.</text>
        <dbReference type="EC" id="3.2.1.14"/>
    </reaction>
</comment>
<evidence type="ECO:0000259" key="15">
    <source>
        <dbReference type="PROSITE" id="PS50941"/>
    </source>
</evidence>
<dbReference type="InterPro" id="IPR017853">
    <property type="entry name" value="GH"/>
</dbReference>
<dbReference type="InterPro" id="IPR011583">
    <property type="entry name" value="Chitinase_II/V-like_cat"/>
</dbReference>
<dbReference type="EC" id="3.2.1.14" evidence="4"/>
<organism evidence="17 18">
    <name type="scientific">Staphylotrichum tortipilum</name>
    <dbReference type="NCBI Taxonomy" id="2831512"/>
    <lineage>
        <taxon>Eukaryota</taxon>
        <taxon>Fungi</taxon>
        <taxon>Dikarya</taxon>
        <taxon>Ascomycota</taxon>
        <taxon>Pezizomycotina</taxon>
        <taxon>Sordariomycetes</taxon>
        <taxon>Sordariomycetidae</taxon>
        <taxon>Sordariales</taxon>
        <taxon>Chaetomiaceae</taxon>
        <taxon>Staphylotrichum</taxon>
    </lineage>
</organism>
<reference evidence="17" key="1">
    <citation type="journal article" date="2023" name="Mol. Phylogenet. Evol.">
        <title>Genome-scale phylogeny and comparative genomics of the fungal order Sordariales.</title>
        <authorList>
            <person name="Hensen N."/>
            <person name="Bonometti L."/>
            <person name="Westerberg I."/>
            <person name="Brannstrom I.O."/>
            <person name="Guillou S."/>
            <person name="Cros-Aarteil S."/>
            <person name="Calhoun S."/>
            <person name="Haridas S."/>
            <person name="Kuo A."/>
            <person name="Mondo S."/>
            <person name="Pangilinan J."/>
            <person name="Riley R."/>
            <person name="LaButti K."/>
            <person name="Andreopoulos B."/>
            <person name="Lipzen A."/>
            <person name="Chen C."/>
            <person name="Yan M."/>
            <person name="Daum C."/>
            <person name="Ng V."/>
            <person name="Clum A."/>
            <person name="Steindorff A."/>
            <person name="Ohm R.A."/>
            <person name="Martin F."/>
            <person name="Silar P."/>
            <person name="Natvig D.O."/>
            <person name="Lalanne C."/>
            <person name="Gautier V."/>
            <person name="Ament-Velasquez S.L."/>
            <person name="Kruys A."/>
            <person name="Hutchinson M.I."/>
            <person name="Powell A.J."/>
            <person name="Barry K."/>
            <person name="Miller A.N."/>
            <person name="Grigoriev I.V."/>
            <person name="Debuchy R."/>
            <person name="Gladieux P."/>
            <person name="Hiltunen Thoren M."/>
            <person name="Johannesson H."/>
        </authorList>
    </citation>
    <scope>NUCLEOTIDE SEQUENCE</scope>
    <source>
        <strain evidence="17">CBS 103.79</strain>
    </source>
</reference>
<keyword evidence="14" id="KW-0732">Signal</keyword>
<evidence type="ECO:0000256" key="5">
    <source>
        <dbReference type="ARBA" id="ARBA00022525"/>
    </source>
</evidence>
<name>A0AAN6RS31_9PEZI</name>
<dbReference type="PROSITE" id="PS01095">
    <property type="entry name" value="GH18_1"/>
    <property type="match status" value="1"/>
</dbReference>
<dbReference type="Pfam" id="PF00187">
    <property type="entry name" value="Chitin_bind_1"/>
    <property type="match status" value="1"/>
</dbReference>
<dbReference type="CDD" id="cd00035">
    <property type="entry name" value="ChtBD1"/>
    <property type="match status" value="1"/>
</dbReference>
<dbReference type="InterPro" id="IPR036861">
    <property type="entry name" value="Endochitinase-like_sf"/>
</dbReference>
<dbReference type="SMART" id="SM00636">
    <property type="entry name" value="Glyco_18"/>
    <property type="match status" value="1"/>
</dbReference>
<dbReference type="Pfam" id="PF00704">
    <property type="entry name" value="Glyco_hydro_18"/>
    <property type="match status" value="1"/>
</dbReference>
<dbReference type="InterPro" id="IPR050314">
    <property type="entry name" value="Glycosyl_Hydrlase_18"/>
</dbReference>
<evidence type="ECO:0000313" key="18">
    <source>
        <dbReference type="Proteomes" id="UP001303889"/>
    </source>
</evidence>
<feature type="disulfide bond" evidence="12">
    <location>
        <begin position="102"/>
        <end position="116"/>
    </location>
</feature>
<dbReference type="Proteomes" id="UP001303889">
    <property type="component" value="Unassembled WGS sequence"/>
</dbReference>
<evidence type="ECO:0000256" key="14">
    <source>
        <dbReference type="SAM" id="SignalP"/>
    </source>
</evidence>
<evidence type="ECO:0000256" key="9">
    <source>
        <dbReference type="ARBA" id="ARBA00023277"/>
    </source>
</evidence>
<dbReference type="SMART" id="SM00270">
    <property type="entry name" value="ChtBD1"/>
    <property type="match status" value="2"/>
</dbReference>
<comment type="similarity">
    <text evidence="3">Belongs to the glycosyl hydrolase 18 family. Chitinase class V subfamily.</text>
</comment>
<evidence type="ECO:0000256" key="7">
    <source>
        <dbReference type="ARBA" id="ARBA00022801"/>
    </source>
</evidence>
<dbReference type="InterPro" id="IPR001579">
    <property type="entry name" value="Glyco_hydro_18_chit_AS"/>
</dbReference>
<evidence type="ECO:0000256" key="12">
    <source>
        <dbReference type="PROSITE-ProRule" id="PRU00261"/>
    </source>
</evidence>
<dbReference type="PROSITE" id="PS50941">
    <property type="entry name" value="CHIT_BIND_I_2"/>
    <property type="match status" value="1"/>
</dbReference>
<dbReference type="PANTHER" id="PTHR11177:SF333">
    <property type="entry name" value="CHITINASE"/>
    <property type="match status" value="1"/>
</dbReference>
<evidence type="ECO:0000313" key="17">
    <source>
        <dbReference type="EMBL" id="KAK3901352.1"/>
    </source>
</evidence>
<dbReference type="GO" id="GO:0005576">
    <property type="term" value="C:extracellular region"/>
    <property type="evidence" value="ECO:0007669"/>
    <property type="project" value="UniProtKB-SubCell"/>
</dbReference>
<reference evidence="17" key="2">
    <citation type="submission" date="2023-05" db="EMBL/GenBank/DDBJ databases">
        <authorList>
            <consortium name="Lawrence Berkeley National Laboratory"/>
            <person name="Steindorff A."/>
            <person name="Hensen N."/>
            <person name="Bonometti L."/>
            <person name="Westerberg I."/>
            <person name="Brannstrom I.O."/>
            <person name="Guillou S."/>
            <person name="Cros-Aarteil S."/>
            <person name="Calhoun S."/>
            <person name="Haridas S."/>
            <person name="Kuo A."/>
            <person name="Mondo S."/>
            <person name="Pangilinan J."/>
            <person name="Riley R."/>
            <person name="Labutti K."/>
            <person name="Andreopoulos B."/>
            <person name="Lipzen A."/>
            <person name="Chen C."/>
            <person name="Yanf M."/>
            <person name="Daum C."/>
            <person name="Ng V."/>
            <person name="Clum A."/>
            <person name="Ohm R."/>
            <person name="Martin F."/>
            <person name="Silar P."/>
            <person name="Natvig D."/>
            <person name="Lalanne C."/>
            <person name="Gautier V."/>
            <person name="Ament-Velasquez S.L."/>
            <person name="Kruys A."/>
            <person name="Hutchinson M.I."/>
            <person name="Powell A.J."/>
            <person name="Barry K."/>
            <person name="Miller A.N."/>
            <person name="Grigoriev I.V."/>
            <person name="Debuchy R."/>
            <person name="Gladieux P."/>
            <person name="Thoren M.H."/>
            <person name="Johannesson H."/>
        </authorList>
    </citation>
    <scope>NUCLEOTIDE SEQUENCE</scope>
    <source>
        <strain evidence="17">CBS 103.79</strain>
    </source>
</reference>
<dbReference type="SUPFAM" id="SSF51445">
    <property type="entry name" value="(Trans)glycosidases"/>
    <property type="match status" value="1"/>
</dbReference>
<dbReference type="PROSITE" id="PS51910">
    <property type="entry name" value="GH18_2"/>
    <property type="match status" value="1"/>
</dbReference>
<feature type="domain" description="Chitin-binding type-1" evidence="15">
    <location>
        <begin position="79"/>
        <end position="132"/>
    </location>
</feature>
<keyword evidence="5" id="KW-0964">Secreted</keyword>
<comment type="caution">
    <text evidence="12">Lacks conserved residue(s) required for the propagation of feature annotation.</text>
</comment>
<dbReference type="PANTHER" id="PTHR11177">
    <property type="entry name" value="CHITINASE"/>
    <property type="match status" value="1"/>
</dbReference>
<comment type="caution">
    <text evidence="17">The sequence shown here is derived from an EMBL/GenBank/DDBJ whole genome shotgun (WGS) entry which is preliminary data.</text>
</comment>
<keyword evidence="8" id="KW-0146">Chitin degradation</keyword>
<evidence type="ECO:0000256" key="13">
    <source>
        <dbReference type="RuleBase" id="RU000489"/>
    </source>
</evidence>
<dbReference type="Gene3D" id="3.20.20.80">
    <property type="entry name" value="Glycosidases"/>
    <property type="match status" value="1"/>
</dbReference>
<keyword evidence="7 13" id="KW-0378">Hydrolase</keyword>
<dbReference type="PROSITE" id="PS00026">
    <property type="entry name" value="CHIT_BIND_I_1"/>
    <property type="match status" value="1"/>
</dbReference>
<evidence type="ECO:0000256" key="8">
    <source>
        <dbReference type="ARBA" id="ARBA00023024"/>
    </source>
</evidence>
<evidence type="ECO:0000256" key="6">
    <source>
        <dbReference type="ARBA" id="ARBA00022669"/>
    </source>
</evidence>
<feature type="signal peptide" evidence="14">
    <location>
        <begin position="1"/>
        <end position="34"/>
    </location>
</feature>
<evidence type="ECO:0000256" key="2">
    <source>
        <dbReference type="ARBA" id="ARBA00004613"/>
    </source>
</evidence>
<comment type="subcellular location">
    <subcellularLocation>
        <location evidence="2">Secreted</location>
    </subcellularLocation>
</comment>
<feature type="disulfide bond" evidence="12">
    <location>
        <begin position="97"/>
        <end position="109"/>
    </location>
</feature>
<protein>
    <recommendedName>
        <fullName evidence="4">chitinase</fullName>
        <ecNumber evidence="4">3.2.1.14</ecNumber>
    </recommendedName>
</protein>
<evidence type="ECO:0000256" key="1">
    <source>
        <dbReference type="ARBA" id="ARBA00000822"/>
    </source>
</evidence>
<accession>A0AAN6RS31</accession>
<dbReference type="Gene3D" id="3.10.50.10">
    <property type="match status" value="1"/>
</dbReference>
<dbReference type="InterPro" id="IPR029070">
    <property type="entry name" value="Chitinase_insertion_sf"/>
</dbReference>
<dbReference type="EMBL" id="MU855586">
    <property type="protein sequence ID" value="KAK3901352.1"/>
    <property type="molecule type" value="Genomic_DNA"/>
</dbReference>
<dbReference type="CDD" id="cd06922">
    <property type="entry name" value="ChtBD1_GH18_1"/>
    <property type="match status" value="1"/>
</dbReference>
<dbReference type="GO" id="GO:0008843">
    <property type="term" value="F:endochitinase activity"/>
    <property type="evidence" value="ECO:0007669"/>
    <property type="project" value="UniProtKB-EC"/>
</dbReference>
<sequence>MAHHLVWRSPLPGHYLGWMLLLFTTLLLTSAVSAQTGDPDYTCSATKPCALGCCGKNGVCGMGPDYCSPANCVNSCTAKSECDPANWGPQYAANTKCPLNVCCSKFGFCGTTPEFCGTTQIANPSCPGGKSAIRRTIGYYEGWGVGRACDAMLPEQIPVSAYTHINFAFAMIDPVSFAVAPMSDGDVALYPRLTALKALYPNLKVWISIGGWTMNDPDQPTATTFSDLAGSTANQQKFFASLIAFMSHYGFDGVDIDWEYPVAAERSGRPADYQNYPVFLRNLRNAFQAAGKNWGVTITMPSSFWYLQHFDIVKLEPVVDWFNMMAYVAAHTNLTEIDQSLKLLWRNSIPPSKVVLGLGFYGRSYTLADPSCSKPGCVFTSGAPAGPCTNSIGTLSYGEIQRLLQAGAKPVLDAKAAVQMLTYGEGGRNLVSYDDATTLKMKIDYANANCLGGTMVWAASTDDSKGSAAAALRTASGGSVGPLSAQLAFAFPPDNPRLCSWTRCGGLCPAGTTAAAYVLDGCPQPTTSPFNYRLFCCPVNDVPDCNYRVQDLSGKTCVAGTCPTGTQLLTTTQFILVPYQLCPAGGHINWCCSQSKSLTSTLGQCTWTGCGGSCPSGSTLLTQTLTGDGGDSPCPSGRRSLCCPAGSSSSGFIASTCGWYRNAFHNTCTPGCPEGKVQLAVDSAGASCVRGFGSFCCDPPTSLLAGRGDPQVQDFQRLVHAFMTAGTCSAHDAGIPRRRKRQVSSLLNPSSRDMAARLLPMLFDWEWSSLERGYIRPYQQMWDDERVATGGVFPTFDTLALGLLEYSPIEGDSIDYLDDVLCYGRFGTDAINGDRATASHLCTVVGGQVRKRGEFIDFVPRLEVRWAAGRVAEVASPSNETLSKRWFINRWAVGGTRWQNLPELGDAFDLLANNVLRPEFYNFFRYQGNQIEMEVVFLLGFNPDNLSRFLQPNANARYLVMHIHFNPNALINGRLAINQINIRHAQRIQAQENPPVPGRYRVGLAEITGEEAFRCSNQATGLDPATIIPPSSLQEELVLEVVQDIGRWGVNRDLFNQANPDPSTLRRVETGPRAGNLVHNGGSTVPMFANALFANGQGGLAFAPDGSLYDPFARNGGDIVNTPGFFAP</sequence>
<dbReference type="SUPFAM" id="SSF57016">
    <property type="entry name" value="Plant lectins/antimicrobial peptides"/>
    <property type="match status" value="1"/>
</dbReference>
<keyword evidence="11" id="KW-0624">Polysaccharide degradation</keyword>
<keyword evidence="10 13" id="KW-0326">Glycosidase</keyword>
<dbReference type="InterPro" id="IPR001223">
    <property type="entry name" value="Glyco_hydro18_cat"/>
</dbReference>
<feature type="domain" description="GH18" evidence="16">
    <location>
        <begin position="134"/>
        <end position="479"/>
    </location>
</feature>
<evidence type="ECO:0000256" key="4">
    <source>
        <dbReference type="ARBA" id="ARBA00012729"/>
    </source>
</evidence>